<dbReference type="EMBL" id="ABED02000025">
    <property type="protein sequence ID" value="EDP21563.1"/>
    <property type="molecule type" value="Genomic_DNA"/>
</dbReference>
<dbReference type="Proteomes" id="UP000005945">
    <property type="component" value="Unassembled WGS sequence"/>
</dbReference>
<reference evidence="1 2" key="2">
    <citation type="submission" date="2007-09" db="EMBL/GenBank/DDBJ databases">
        <authorList>
            <person name="Fulton L."/>
            <person name="Clifton S."/>
            <person name="Fulton B."/>
            <person name="Xu J."/>
            <person name="Minx P."/>
            <person name="Pepin K.H."/>
            <person name="Johnson M."/>
            <person name="Thiruvilangam P."/>
            <person name="Bhonagiri V."/>
            <person name="Nash W.E."/>
            <person name="Mardis E.R."/>
            <person name="Wilson R.K."/>
        </authorList>
    </citation>
    <scope>NUCLEOTIDE SEQUENCE [LARGE SCALE GENOMIC DNA]</scope>
    <source>
        <strain evidence="1 2">M21/2</strain>
    </source>
</reference>
<dbReference type="HOGENOM" id="CLU_3251812_0_0_9"/>
<protein>
    <submittedName>
        <fullName evidence="1">Uncharacterized protein</fullName>
    </submittedName>
</protein>
<comment type="caution">
    <text evidence="1">The sequence shown here is derived from an EMBL/GenBank/DDBJ whole genome shotgun (WGS) entry which is preliminary data.</text>
</comment>
<organism evidence="1 2">
    <name type="scientific">Faecalibacterium prausnitzii M21/2</name>
    <dbReference type="NCBI Taxonomy" id="411485"/>
    <lineage>
        <taxon>Bacteria</taxon>
        <taxon>Bacillati</taxon>
        <taxon>Bacillota</taxon>
        <taxon>Clostridia</taxon>
        <taxon>Eubacteriales</taxon>
        <taxon>Oscillospiraceae</taxon>
        <taxon>Faecalibacterium</taxon>
    </lineage>
</organism>
<evidence type="ECO:0000313" key="2">
    <source>
        <dbReference type="Proteomes" id="UP000005945"/>
    </source>
</evidence>
<evidence type="ECO:0000313" key="1">
    <source>
        <dbReference type="EMBL" id="EDP21563.1"/>
    </source>
</evidence>
<name>A8SAI6_9FIRM</name>
<proteinExistence type="predicted"/>
<dbReference type="AlphaFoldDB" id="A8SAI6"/>
<reference evidence="1 2" key="1">
    <citation type="submission" date="2007-09" db="EMBL/GenBank/DDBJ databases">
        <title>Draft genome sequence of Faecalibacterium prausnitzii M21/2.</title>
        <authorList>
            <person name="Sudarsanam P."/>
            <person name="Ley R."/>
            <person name="Guruge J."/>
            <person name="Turnbaugh P.J."/>
            <person name="Mahowald M."/>
            <person name="Liep D."/>
            <person name="Gordon J."/>
        </authorList>
    </citation>
    <scope>NUCLEOTIDE SEQUENCE [LARGE SCALE GENOMIC DNA]</scope>
    <source>
        <strain evidence="1 2">M21/2</strain>
    </source>
</reference>
<sequence>MFHSFYTFFKKVLEHFWKVWYIIAILIRIEPETPVRKYFFYF</sequence>
<accession>A8SAI6</accession>
<gene>
    <name evidence="1" type="ORF">FAEPRAM212_01383</name>
</gene>